<dbReference type="PANTHER" id="PTHR38591:SF1">
    <property type="entry name" value="BLL1000 PROTEIN"/>
    <property type="match status" value="1"/>
</dbReference>
<keyword evidence="3" id="KW-1185">Reference proteome</keyword>
<name>A0A975K141_9MYCO</name>
<dbReference type="Gene3D" id="2.40.370.10">
    <property type="entry name" value="AttH-like domain"/>
    <property type="match status" value="2"/>
</dbReference>
<dbReference type="EMBL" id="CP046600">
    <property type="protein sequence ID" value="QUR68749.1"/>
    <property type="molecule type" value="Genomic_DNA"/>
</dbReference>
<organism evidence="2 3">
    <name type="scientific">Mycobacterium spongiae</name>
    <dbReference type="NCBI Taxonomy" id="886343"/>
    <lineage>
        <taxon>Bacteria</taxon>
        <taxon>Bacillati</taxon>
        <taxon>Actinomycetota</taxon>
        <taxon>Actinomycetes</taxon>
        <taxon>Mycobacteriales</taxon>
        <taxon>Mycobacteriaceae</taxon>
        <taxon>Mycobacterium</taxon>
    </lineage>
</organism>
<accession>A0A975K141</accession>
<evidence type="ECO:0000259" key="1">
    <source>
        <dbReference type="Pfam" id="PF07143"/>
    </source>
</evidence>
<reference evidence="2" key="1">
    <citation type="submission" date="2019-12" db="EMBL/GenBank/DDBJ databases">
        <title>Mycobacterium spongiae sp. nov.</title>
        <authorList>
            <person name="Stinear T."/>
        </authorList>
    </citation>
    <scope>NUCLEOTIDE SEQUENCE</scope>
    <source>
        <strain evidence="2">FSD4b-SM</strain>
    </source>
</reference>
<dbReference type="AlphaFoldDB" id="A0A975K141"/>
<dbReference type="Pfam" id="PF07143">
    <property type="entry name" value="CrtC"/>
    <property type="match status" value="1"/>
</dbReference>
<evidence type="ECO:0000313" key="2">
    <source>
        <dbReference type="EMBL" id="QUR68749.1"/>
    </source>
</evidence>
<dbReference type="SUPFAM" id="SSF159245">
    <property type="entry name" value="AttH-like"/>
    <property type="match status" value="1"/>
</dbReference>
<dbReference type="RefSeq" id="WP_211696334.1">
    <property type="nucleotide sequence ID" value="NZ_CP046600.1"/>
</dbReference>
<dbReference type="PANTHER" id="PTHR38591">
    <property type="entry name" value="HYDROLASE"/>
    <property type="match status" value="1"/>
</dbReference>
<dbReference type="InterPro" id="IPR023374">
    <property type="entry name" value="AttH-like_dom_sf"/>
</dbReference>
<feature type="domain" description="AttH" evidence="1">
    <location>
        <begin position="73"/>
        <end position="248"/>
    </location>
</feature>
<dbReference type="InterPro" id="IPR010791">
    <property type="entry name" value="AttH_dom"/>
</dbReference>
<evidence type="ECO:0000313" key="3">
    <source>
        <dbReference type="Proteomes" id="UP000682202"/>
    </source>
</evidence>
<sequence length="388" mass="42879">MRKAPLTGCGLLLTVVLTLTAFWWWQRPTTGAVATDPLLGMLADENNAGYSVATAPGAMRFPRDLGPHYDYQTEWWYYTGNLKTSSGRRFGYQLTFFRRALAPPGEAQDGGDAASWRTNQVYMAHFALSDIADGVFHKAEKFSREALGLAGARALPYDVWLGDWRARETKEGLVELVAQTEKVSLDLRVRQTLPPVLHGDLGLSVKNRETGNASYYYSLVQQETVGTVSVGGHRFSVSGVSWKDHEYMTNAMASEDVGWDWFGLQFDNGTALMLYQIRRADGRVSPFSGGSFVASDGKVTHLELSDWKMSAGDHWISEHSGASYPTTWEIDIEKLGFRLTATALIPNSEWRNATTYWEGAVDIDGSYLNMPLSGSGYVEMTGYSGAGP</sequence>
<gene>
    <name evidence="2" type="ORF">F6B93_18215</name>
</gene>
<protein>
    <recommendedName>
        <fullName evidence="1">AttH domain-containing protein</fullName>
    </recommendedName>
</protein>
<dbReference type="KEGG" id="mspg:F6B93_18215"/>
<proteinExistence type="predicted"/>
<dbReference type="Pfam" id="PF17186">
    <property type="entry name" value="Lipocalin_9"/>
    <property type="match status" value="1"/>
</dbReference>
<dbReference type="Proteomes" id="UP000682202">
    <property type="component" value="Chromosome"/>
</dbReference>